<gene>
    <name evidence="1" type="ORF">Fcan01_14959</name>
</gene>
<reference evidence="1 2" key="1">
    <citation type="submission" date="2015-12" db="EMBL/GenBank/DDBJ databases">
        <title>The genome of Folsomia candida.</title>
        <authorList>
            <person name="Faddeeva A."/>
            <person name="Derks M.F."/>
            <person name="Anvar Y."/>
            <person name="Smit S."/>
            <person name="Van Straalen N."/>
            <person name="Roelofs D."/>
        </authorList>
    </citation>
    <scope>NUCLEOTIDE SEQUENCE [LARGE SCALE GENOMIC DNA]</scope>
    <source>
        <strain evidence="1 2">VU population</strain>
        <tissue evidence="1">Whole body</tissue>
    </source>
</reference>
<dbReference type="EMBL" id="LNIX01000009">
    <property type="protein sequence ID" value="OXA50412.1"/>
    <property type="molecule type" value="Genomic_DNA"/>
</dbReference>
<organism evidence="1 2">
    <name type="scientific">Folsomia candida</name>
    <name type="common">Springtail</name>
    <dbReference type="NCBI Taxonomy" id="158441"/>
    <lineage>
        <taxon>Eukaryota</taxon>
        <taxon>Metazoa</taxon>
        <taxon>Ecdysozoa</taxon>
        <taxon>Arthropoda</taxon>
        <taxon>Hexapoda</taxon>
        <taxon>Collembola</taxon>
        <taxon>Entomobryomorpha</taxon>
        <taxon>Isotomoidea</taxon>
        <taxon>Isotomidae</taxon>
        <taxon>Proisotominae</taxon>
        <taxon>Folsomia</taxon>
    </lineage>
</organism>
<accession>A0A226DY81</accession>
<comment type="caution">
    <text evidence="1">The sequence shown here is derived from an EMBL/GenBank/DDBJ whole genome shotgun (WGS) entry which is preliminary data.</text>
</comment>
<dbReference type="STRING" id="158441.A0A226DY81"/>
<proteinExistence type="predicted"/>
<sequence length="677" mass="78113">GPGRELQLAAFAQVVLENHTITGIRHILILCPPIKTEIWSDGIRQEFRYVDSEQRQLVHDLWEGEDINQHVDSLKTWARYGGVGIIDYDVFQRLDSYYTEDEEPMNIIKTALFNPGPNIVFFDYESIDKKRIPKMYPGLVKITTTRRLVLPELFSYNPLQHINRVMFRDWLMVIGKGSYAQHYPTFQQFSDLVDYHVQKDVYWIKNEGFAVEQSNGRNSYLKSELPTIWRKNIAQPIKNYIQIPEIKRKHAQANRKRLSELPPTYVLYILVVSPKVGQLSVDNLTDPNFKMHIYIGQWDAGSHDGFITCAHHHFVCPNLPVYILTPDPSNECNQVLAVQCYNQFSAHNVEGYLMEYAEEWNEQHPDGARFIITKPEINHLDENGTLRKQARQLAKEGVWIFTELKNDSLPNPPPLGKFADLCRIPFTVNHSSIKKRVIPRVGQVNNWKDGQICFLNQDLLTSWNTSQEPIASNNQLPDNVFNPARSNKIPPIYVLYILVVSPKIGQLSVDKLTDPNFKMNIYIGQWDAGHRGGFITCAHYHFEKPNLPVYIMTSDPSNECNQVVAVQCYNQFSAHNAEAFLMEYAEEWNEQHPDGARFIITKPEIKNLDENGTLRKQARQLAKEGVWIFTELKIDSLPNPPPLGKFAELCQIPFTVDQACIKKRVIPRVGQDNNWKE</sequence>
<name>A0A226DY81_FOLCA</name>
<evidence type="ECO:0000313" key="1">
    <source>
        <dbReference type="EMBL" id="OXA50412.1"/>
    </source>
</evidence>
<protein>
    <submittedName>
        <fullName evidence="1">Transcriptional regulator ATRX</fullName>
    </submittedName>
</protein>
<keyword evidence="2" id="KW-1185">Reference proteome</keyword>
<dbReference type="AlphaFoldDB" id="A0A226DY81"/>
<evidence type="ECO:0000313" key="2">
    <source>
        <dbReference type="Proteomes" id="UP000198287"/>
    </source>
</evidence>
<dbReference type="Proteomes" id="UP000198287">
    <property type="component" value="Unassembled WGS sequence"/>
</dbReference>
<feature type="non-terminal residue" evidence="1">
    <location>
        <position position="1"/>
    </location>
</feature>